<comment type="caution">
    <text evidence="3">The sequence shown here is derived from an EMBL/GenBank/DDBJ whole genome shotgun (WGS) entry which is preliminary data.</text>
</comment>
<evidence type="ECO:0000313" key="4">
    <source>
        <dbReference type="Proteomes" id="UP001589535"/>
    </source>
</evidence>
<gene>
    <name evidence="3" type="ORF">ACFFTO_18080</name>
</gene>
<protein>
    <submittedName>
        <fullName evidence="3">Uncharacterized protein</fullName>
    </submittedName>
</protein>
<dbReference type="RefSeq" id="WP_378194766.1">
    <property type="nucleotide sequence ID" value="NZ_JBHMBK010000012.1"/>
</dbReference>
<reference evidence="3 4" key="1">
    <citation type="submission" date="2024-09" db="EMBL/GenBank/DDBJ databases">
        <authorList>
            <person name="Sun Q."/>
            <person name="Mori K."/>
        </authorList>
    </citation>
    <scope>NUCLEOTIDE SEQUENCE [LARGE SCALE GENOMIC DNA]</scope>
    <source>
        <strain evidence="3 4">JCM 13852</strain>
    </source>
</reference>
<keyword evidence="2" id="KW-1133">Transmembrane helix</keyword>
<keyword evidence="4" id="KW-1185">Reference proteome</keyword>
<organism evidence="3 4">
    <name type="scientific">Amycolatopsis plumensis</name>
    <dbReference type="NCBI Taxonomy" id="236508"/>
    <lineage>
        <taxon>Bacteria</taxon>
        <taxon>Bacillati</taxon>
        <taxon>Actinomycetota</taxon>
        <taxon>Actinomycetes</taxon>
        <taxon>Pseudonocardiales</taxon>
        <taxon>Pseudonocardiaceae</taxon>
        <taxon>Amycolatopsis</taxon>
    </lineage>
</organism>
<keyword evidence="2" id="KW-0812">Transmembrane</keyword>
<keyword evidence="2" id="KW-0472">Membrane</keyword>
<accession>A0ABV5U4G9</accession>
<name>A0ABV5U4G9_9PSEU</name>
<feature type="transmembrane region" description="Helical" evidence="2">
    <location>
        <begin position="6"/>
        <end position="28"/>
    </location>
</feature>
<evidence type="ECO:0000313" key="3">
    <source>
        <dbReference type="EMBL" id="MFB9686109.1"/>
    </source>
</evidence>
<evidence type="ECO:0000256" key="1">
    <source>
        <dbReference type="SAM" id="MobiDB-lite"/>
    </source>
</evidence>
<dbReference type="Proteomes" id="UP001589535">
    <property type="component" value="Unassembled WGS sequence"/>
</dbReference>
<proteinExistence type="predicted"/>
<sequence>MTVDYQSLATLLPITFTALFAITFAIGLTQQWAASRKRARATAGRNASLRRSQLDDLGRGLR</sequence>
<dbReference type="EMBL" id="JBHMBK010000012">
    <property type="protein sequence ID" value="MFB9686109.1"/>
    <property type="molecule type" value="Genomic_DNA"/>
</dbReference>
<feature type="compositionally biased region" description="Basic and acidic residues" evidence="1">
    <location>
        <begin position="52"/>
        <end position="62"/>
    </location>
</feature>
<feature type="region of interest" description="Disordered" evidence="1">
    <location>
        <begin position="42"/>
        <end position="62"/>
    </location>
</feature>
<evidence type="ECO:0000256" key="2">
    <source>
        <dbReference type="SAM" id="Phobius"/>
    </source>
</evidence>